<name>A0ABU3GVA5_9SPHI</name>
<sequence length="218" mass="24557">MLNTNRYWIVIDFMKSSKLLILAAICLAACNQPDKKTETSKQTIDTTDATTTRTASIPTDKLIIPGKSIGQTALNDNGADVTRRLGRPDAGDAAMGKSLSIWYANHNSKGYQTMIYASRQMGTDDETSRVKQIRITSPWFITKDNVRVGSTLEQIEDLYRPQKTAWFKKDSKKFDIYQGEGIAFEIDNQQKCTAIMVFTPDIKPGATYLPFYDNLELY</sequence>
<evidence type="ECO:0000313" key="2">
    <source>
        <dbReference type="Proteomes" id="UP001258315"/>
    </source>
</evidence>
<dbReference type="Proteomes" id="UP001258315">
    <property type="component" value="Unassembled WGS sequence"/>
</dbReference>
<evidence type="ECO:0000313" key="1">
    <source>
        <dbReference type="EMBL" id="MDT3403526.1"/>
    </source>
</evidence>
<protein>
    <submittedName>
        <fullName evidence="1">Uncharacterized protein</fullName>
    </submittedName>
</protein>
<proteinExistence type="predicted"/>
<dbReference type="EMBL" id="JAVLVU010000001">
    <property type="protein sequence ID" value="MDT3403526.1"/>
    <property type="molecule type" value="Genomic_DNA"/>
</dbReference>
<comment type="caution">
    <text evidence="1">The sequence shown here is derived from an EMBL/GenBank/DDBJ whole genome shotgun (WGS) entry which is preliminary data.</text>
</comment>
<accession>A0ABU3GVA5</accession>
<reference evidence="2" key="1">
    <citation type="submission" date="2023-07" db="EMBL/GenBank/DDBJ databases">
        <title>Functional and genomic diversity of the sorghum phyllosphere microbiome.</title>
        <authorList>
            <person name="Shade A."/>
        </authorList>
    </citation>
    <scope>NUCLEOTIDE SEQUENCE [LARGE SCALE GENOMIC DNA]</scope>
    <source>
        <strain evidence="2">SORGH_AS_0422</strain>
    </source>
</reference>
<gene>
    <name evidence="1" type="ORF">QE417_002598</name>
</gene>
<keyword evidence="2" id="KW-1185">Reference proteome</keyword>
<organism evidence="1 2">
    <name type="scientific">Mucilaginibacter terrae</name>
    <dbReference type="NCBI Taxonomy" id="1955052"/>
    <lineage>
        <taxon>Bacteria</taxon>
        <taxon>Pseudomonadati</taxon>
        <taxon>Bacteroidota</taxon>
        <taxon>Sphingobacteriia</taxon>
        <taxon>Sphingobacteriales</taxon>
        <taxon>Sphingobacteriaceae</taxon>
        <taxon>Mucilaginibacter</taxon>
    </lineage>
</organism>